<evidence type="ECO:0000256" key="7">
    <source>
        <dbReference type="ARBA" id="ARBA00038093"/>
    </source>
</evidence>
<evidence type="ECO:0000259" key="8">
    <source>
        <dbReference type="Pfam" id="PF01850"/>
    </source>
</evidence>
<evidence type="ECO:0000256" key="2">
    <source>
        <dbReference type="ARBA" id="ARBA00022649"/>
    </source>
</evidence>
<keyword evidence="6" id="KW-0460">Magnesium</keyword>
<reference evidence="9 10" key="1">
    <citation type="journal article" date="2016" name="Nat. Commun.">
        <title>Thousands of microbial genomes shed light on interconnected biogeochemical processes in an aquifer system.</title>
        <authorList>
            <person name="Anantharaman K."/>
            <person name="Brown C.T."/>
            <person name="Hug L.A."/>
            <person name="Sharon I."/>
            <person name="Castelle C.J."/>
            <person name="Probst A.J."/>
            <person name="Thomas B.C."/>
            <person name="Singh A."/>
            <person name="Wilkins M.J."/>
            <person name="Karaoz U."/>
            <person name="Brodie E.L."/>
            <person name="Williams K.H."/>
            <person name="Hubbard S.S."/>
            <person name="Banfield J.F."/>
        </authorList>
    </citation>
    <scope>NUCLEOTIDE SEQUENCE [LARGE SCALE GENOMIC DNA]</scope>
</reference>
<keyword evidence="4" id="KW-0479">Metal-binding</keyword>
<accession>A0A1F6FV75</accession>
<evidence type="ECO:0000256" key="5">
    <source>
        <dbReference type="ARBA" id="ARBA00022801"/>
    </source>
</evidence>
<gene>
    <name evidence="9" type="ORF">A3H55_02405</name>
</gene>
<dbReference type="EMBL" id="MFMZ01000060">
    <property type="protein sequence ID" value="OGG89750.1"/>
    <property type="molecule type" value="Genomic_DNA"/>
</dbReference>
<dbReference type="InterPro" id="IPR002716">
    <property type="entry name" value="PIN_dom"/>
</dbReference>
<feature type="domain" description="PIN" evidence="8">
    <location>
        <begin position="2"/>
        <end position="115"/>
    </location>
</feature>
<comment type="caution">
    <text evidence="9">The sequence shown here is derived from an EMBL/GenBank/DDBJ whole genome shotgun (WGS) entry which is preliminary data.</text>
</comment>
<dbReference type="SUPFAM" id="SSF88723">
    <property type="entry name" value="PIN domain-like"/>
    <property type="match status" value="1"/>
</dbReference>
<evidence type="ECO:0000256" key="4">
    <source>
        <dbReference type="ARBA" id="ARBA00022723"/>
    </source>
</evidence>
<dbReference type="PANTHER" id="PTHR33653">
    <property type="entry name" value="RIBONUCLEASE VAPC2"/>
    <property type="match status" value="1"/>
</dbReference>
<dbReference type="STRING" id="1798564.A3H55_02405"/>
<dbReference type="InterPro" id="IPR050556">
    <property type="entry name" value="Type_II_TA_system_RNase"/>
</dbReference>
<evidence type="ECO:0000256" key="1">
    <source>
        <dbReference type="ARBA" id="ARBA00001946"/>
    </source>
</evidence>
<evidence type="ECO:0000313" key="10">
    <source>
        <dbReference type="Proteomes" id="UP000177998"/>
    </source>
</evidence>
<dbReference type="AlphaFoldDB" id="A0A1F6FV75"/>
<comment type="cofactor">
    <cofactor evidence="1">
        <name>Mg(2+)</name>
        <dbReference type="ChEBI" id="CHEBI:18420"/>
    </cofactor>
</comment>
<evidence type="ECO:0000256" key="6">
    <source>
        <dbReference type="ARBA" id="ARBA00022842"/>
    </source>
</evidence>
<dbReference type="Pfam" id="PF01850">
    <property type="entry name" value="PIN"/>
    <property type="match status" value="1"/>
</dbReference>
<dbReference type="CDD" id="cd18738">
    <property type="entry name" value="PIN_VapC4-5_FitB-like"/>
    <property type="match status" value="1"/>
</dbReference>
<dbReference type="GO" id="GO:0016787">
    <property type="term" value="F:hydrolase activity"/>
    <property type="evidence" value="ECO:0007669"/>
    <property type="project" value="UniProtKB-KW"/>
</dbReference>
<dbReference type="Gene3D" id="3.40.50.1010">
    <property type="entry name" value="5'-nuclease"/>
    <property type="match status" value="1"/>
</dbReference>
<organism evidence="9 10">
    <name type="scientific">Candidatus Kuenenbacteria bacterium RIFCSPLOWO2_02_FULL_42_16</name>
    <dbReference type="NCBI Taxonomy" id="1798564"/>
    <lineage>
        <taxon>Bacteria</taxon>
        <taxon>Candidatus Kueneniibacteriota</taxon>
    </lineage>
</organism>
<dbReference type="PANTHER" id="PTHR33653:SF1">
    <property type="entry name" value="RIBONUCLEASE VAPC2"/>
    <property type="match status" value="1"/>
</dbReference>
<keyword evidence="2" id="KW-1277">Toxin-antitoxin system</keyword>
<proteinExistence type="inferred from homology"/>
<dbReference type="GO" id="GO:0046872">
    <property type="term" value="F:metal ion binding"/>
    <property type="evidence" value="ECO:0007669"/>
    <property type="project" value="UniProtKB-KW"/>
</dbReference>
<dbReference type="GO" id="GO:0004518">
    <property type="term" value="F:nuclease activity"/>
    <property type="evidence" value="ECO:0007669"/>
    <property type="project" value="UniProtKB-KW"/>
</dbReference>
<name>A0A1F6FV75_9BACT</name>
<keyword evidence="5" id="KW-0378">Hydrolase</keyword>
<dbReference type="InterPro" id="IPR029060">
    <property type="entry name" value="PIN-like_dom_sf"/>
</dbReference>
<dbReference type="Proteomes" id="UP000177998">
    <property type="component" value="Unassembled WGS sequence"/>
</dbReference>
<sequence>MYLLDTNAVIYYFKGMQKAVAVFKLLEDANEDINLSVITKIELLSFDNEDELKNIDRLLANSRIFSLDDEIVDKTIEVRKKYKLKLPDAIIAATAMINNLTLVTHNKKDFKKIRGLKIIDPLN</sequence>
<comment type="similarity">
    <text evidence="7">Belongs to the PINc/VapC protein family.</text>
</comment>
<evidence type="ECO:0000256" key="3">
    <source>
        <dbReference type="ARBA" id="ARBA00022722"/>
    </source>
</evidence>
<protein>
    <recommendedName>
        <fullName evidence="8">PIN domain-containing protein</fullName>
    </recommendedName>
</protein>
<keyword evidence="3" id="KW-0540">Nuclease</keyword>
<evidence type="ECO:0000313" key="9">
    <source>
        <dbReference type="EMBL" id="OGG89750.1"/>
    </source>
</evidence>